<feature type="transmembrane region" description="Helical" evidence="1">
    <location>
        <begin position="233"/>
        <end position="254"/>
    </location>
</feature>
<gene>
    <name evidence="2" type="ORF">MSAN_02398600</name>
</gene>
<feature type="transmembrane region" description="Helical" evidence="1">
    <location>
        <begin position="47"/>
        <end position="64"/>
    </location>
</feature>
<keyword evidence="1" id="KW-1133">Transmembrane helix</keyword>
<keyword evidence="1" id="KW-0812">Transmembrane</keyword>
<dbReference type="EMBL" id="JACAZH010000050">
    <property type="protein sequence ID" value="KAF7333966.1"/>
    <property type="molecule type" value="Genomic_DNA"/>
</dbReference>
<evidence type="ECO:0000313" key="2">
    <source>
        <dbReference type="EMBL" id="KAF7333966.1"/>
    </source>
</evidence>
<feature type="transmembrane region" description="Helical" evidence="1">
    <location>
        <begin position="122"/>
        <end position="142"/>
    </location>
</feature>
<sequence>MHDLTIDRASLIALIIETLNIGISTTLSAATAQLILKKSASNLTRHLLVTLGLIWVLCIAHWIIDIVRASQAFIDTPGKAIEYYSLVSNSLEAAKDGVYITVTLVADHFMIYRLYVVWNRNWVIVIVPMLVWIGAAISGYTVTHLLLLAGDGNLFISSLAPWALTFFAMSLSLNVICTFLIAGRIIWTNSRVRTVRSGQNYVHTALMILIESAALYSLSLTVLLVLYDLGLNSQYILLDWTTSLIGIAFSLIIYRLAMSTANSTPSVSVRSRPDAGYPLTRVNVTHIVEVDNGFDQESSTDKGGSRKLSSV</sequence>
<feature type="transmembrane region" description="Helical" evidence="1">
    <location>
        <begin position="208"/>
        <end position="227"/>
    </location>
</feature>
<dbReference type="AlphaFoldDB" id="A0A8H6X4D9"/>
<feature type="transmembrane region" description="Helical" evidence="1">
    <location>
        <begin position="162"/>
        <end position="187"/>
    </location>
</feature>
<accession>A0A8H6X4D9</accession>
<feature type="transmembrane region" description="Helical" evidence="1">
    <location>
        <begin position="12"/>
        <end position="35"/>
    </location>
</feature>
<organism evidence="2 3">
    <name type="scientific">Mycena sanguinolenta</name>
    <dbReference type="NCBI Taxonomy" id="230812"/>
    <lineage>
        <taxon>Eukaryota</taxon>
        <taxon>Fungi</taxon>
        <taxon>Dikarya</taxon>
        <taxon>Basidiomycota</taxon>
        <taxon>Agaricomycotina</taxon>
        <taxon>Agaricomycetes</taxon>
        <taxon>Agaricomycetidae</taxon>
        <taxon>Agaricales</taxon>
        <taxon>Marasmiineae</taxon>
        <taxon>Mycenaceae</taxon>
        <taxon>Mycena</taxon>
    </lineage>
</organism>
<evidence type="ECO:0000313" key="3">
    <source>
        <dbReference type="Proteomes" id="UP000623467"/>
    </source>
</evidence>
<evidence type="ECO:0000256" key="1">
    <source>
        <dbReference type="SAM" id="Phobius"/>
    </source>
</evidence>
<feature type="transmembrane region" description="Helical" evidence="1">
    <location>
        <begin position="97"/>
        <end position="115"/>
    </location>
</feature>
<name>A0A8H6X4D9_9AGAR</name>
<comment type="caution">
    <text evidence="2">The sequence shown here is derived from an EMBL/GenBank/DDBJ whole genome shotgun (WGS) entry which is preliminary data.</text>
</comment>
<proteinExistence type="predicted"/>
<reference evidence="2" key="1">
    <citation type="submission" date="2020-05" db="EMBL/GenBank/DDBJ databases">
        <title>Mycena genomes resolve the evolution of fungal bioluminescence.</title>
        <authorList>
            <person name="Tsai I.J."/>
        </authorList>
    </citation>
    <scope>NUCLEOTIDE SEQUENCE</scope>
    <source>
        <strain evidence="2">160909Yilan</strain>
    </source>
</reference>
<dbReference type="OrthoDB" id="2756618at2759"/>
<protein>
    <submittedName>
        <fullName evidence="2">Uncharacterized protein</fullName>
    </submittedName>
</protein>
<keyword evidence="3" id="KW-1185">Reference proteome</keyword>
<dbReference type="Proteomes" id="UP000623467">
    <property type="component" value="Unassembled WGS sequence"/>
</dbReference>
<keyword evidence="1" id="KW-0472">Membrane</keyword>